<organism evidence="2 3">
    <name type="scientific">Haoranjiania flava</name>
    <dbReference type="NCBI Taxonomy" id="1856322"/>
    <lineage>
        <taxon>Bacteria</taxon>
        <taxon>Pseudomonadati</taxon>
        <taxon>Bacteroidota</taxon>
        <taxon>Chitinophagia</taxon>
        <taxon>Chitinophagales</taxon>
        <taxon>Chitinophagaceae</taxon>
        <taxon>Haoranjiania</taxon>
    </lineage>
</organism>
<evidence type="ECO:0008006" key="4">
    <source>
        <dbReference type="Google" id="ProtNLM"/>
    </source>
</evidence>
<feature type="transmembrane region" description="Helical" evidence="1">
    <location>
        <begin position="120"/>
        <end position="140"/>
    </location>
</feature>
<evidence type="ECO:0000313" key="2">
    <source>
        <dbReference type="EMBL" id="MCU7692922.1"/>
    </source>
</evidence>
<keyword evidence="1" id="KW-0812">Transmembrane</keyword>
<dbReference type="Proteomes" id="UP001209317">
    <property type="component" value="Unassembled WGS sequence"/>
</dbReference>
<reference evidence="2" key="1">
    <citation type="submission" date="2022-10" db="EMBL/GenBank/DDBJ databases">
        <authorList>
            <person name="Kim H.S."/>
            <person name="Kim J.-S."/>
            <person name="Suh M.K."/>
            <person name="Eom M.K."/>
            <person name="Lee J.-S."/>
        </authorList>
    </citation>
    <scope>NUCLEOTIDE SEQUENCE</scope>
    <source>
        <strain evidence="2">LIP-5</strain>
    </source>
</reference>
<comment type="caution">
    <text evidence="2">The sequence shown here is derived from an EMBL/GenBank/DDBJ whole genome shotgun (WGS) entry which is preliminary data.</text>
</comment>
<dbReference type="AlphaFoldDB" id="A0AAE3LIS0"/>
<dbReference type="RefSeq" id="WP_263036410.1">
    <property type="nucleotide sequence ID" value="NZ_JAOTPL010000001.1"/>
</dbReference>
<keyword evidence="1" id="KW-0472">Membrane</keyword>
<dbReference type="EMBL" id="JAOTPL010000001">
    <property type="protein sequence ID" value="MCU7692922.1"/>
    <property type="molecule type" value="Genomic_DNA"/>
</dbReference>
<feature type="transmembrane region" description="Helical" evidence="1">
    <location>
        <begin position="84"/>
        <end position="108"/>
    </location>
</feature>
<feature type="transmembrane region" description="Helical" evidence="1">
    <location>
        <begin position="261"/>
        <end position="278"/>
    </location>
</feature>
<feature type="transmembrane region" description="Helical" evidence="1">
    <location>
        <begin position="285"/>
        <end position="307"/>
    </location>
</feature>
<feature type="transmembrane region" description="Helical" evidence="1">
    <location>
        <begin position="232"/>
        <end position="249"/>
    </location>
</feature>
<protein>
    <recommendedName>
        <fullName evidence="4">UbiA prenyltransferase family protein</fullName>
    </recommendedName>
</protein>
<gene>
    <name evidence="2" type="ORF">OD355_00140</name>
</gene>
<keyword evidence="1" id="KW-1133">Transmembrane helix</keyword>
<feature type="transmembrane region" description="Helical" evidence="1">
    <location>
        <begin position="192"/>
        <end position="212"/>
    </location>
</feature>
<evidence type="ECO:0000313" key="3">
    <source>
        <dbReference type="Proteomes" id="UP001209317"/>
    </source>
</evidence>
<name>A0AAE3LIS0_9BACT</name>
<feature type="transmembrane region" description="Helical" evidence="1">
    <location>
        <begin position="36"/>
        <end position="58"/>
    </location>
</feature>
<keyword evidence="3" id="KW-1185">Reference proteome</keyword>
<feature type="transmembrane region" description="Helical" evidence="1">
    <location>
        <begin position="7"/>
        <end position="24"/>
    </location>
</feature>
<evidence type="ECO:0000256" key="1">
    <source>
        <dbReference type="SAM" id="Phobius"/>
    </source>
</evidence>
<feature type="transmembrane region" description="Helical" evidence="1">
    <location>
        <begin position="152"/>
        <end position="172"/>
    </location>
</feature>
<sequence length="308" mass="35713">MKRFTDLFFFSNVFYGICMVAMTDDSVIFQQINLPGIFYFTFIFCASILYYTFAYAGIFKLHRQRKPAIINDKNRRFNWYRKHAITIFYAQIALVFAAAVSLYMLLYRTSGQYHKINGEFLLIALVFPAVSIFYYGHIYFPGLHFTLRNKGLLKPFVIGFVWAGAIVCYPALFNYIFYDHTPMVSLRTMYCFLDYWLFVSILCIMFDIKDYADDANRDVKTFVVKWGLKNTIYKILLPVCLLYAAFSFVKNIAAGVPATNFVADSFIAACLYLVVMGLTKRKPILFYLLVIDGLMLLKALTGIVINWN</sequence>
<accession>A0AAE3LIS0</accession>
<proteinExistence type="predicted"/>